<evidence type="ECO:0000259" key="6">
    <source>
        <dbReference type="PROSITE" id="PS50949"/>
    </source>
</evidence>
<evidence type="ECO:0000256" key="3">
    <source>
        <dbReference type="ARBA" id="ARBA00023015"/>
    </source>
</evidence>
<dbReference type="GO" id="GO:0008483">
    <property type="term" value="F:transaminase activity"/>
    <property type="evidence" value="ECO:0007669"/>
    <property type="project" value="UniProtKB-KW"/>
</dbReference>
<dbReference type="InterPro" id="IPR015424">
    <property type="entry name" value="PyrdxlP-dep_Trfase"/>
</dbReference>
<evidence type="ECO:0000256" key="1">
    <source>
        <dbReference type="ARBA" id="ARBA00005384"/>
    </source>
</evidence>
<dbReference type="AlphaFoldDB" id="A0A7V7KGA8"/>
<dbReference type="Gene3D" id="3.90.1150.10">
    <property type="entry name" value="Aspartate Aminotransferase, domain 1"/>
    <property type="match status" value="1"/>
</dbReference>
<dbReference type="PROSITE" id="PS50949">
    <property type="entry name" value="HTH_GNTR"/>
    <property type="match status" value="1"/>
</dbReference>
<dbReference type="RefSeq" id="WP_149330068.1">
    <property type="nucleotide sequence ID" value="NZ_VTPY01000008.1"/>
</dbReference>
<dbReference type="PANTHER" id="PTHR46577:SF2">
    <property type="entry name" value="TRANSCRIPTIONAL REGULATORY PROTEIN"/>
    <property type="match status" value="1"/>
</dbReference>
<proteinExistence type="inferred from homology"/>
<gene>
    <name evidence="7" type="ORF">F0A17_18995</name>
</gene>
<keyword evidence="3" id="KW-0805">Transcription regulation</keyword>
<keyword evidence="7" id="KW-0808">Transferase</keyword>
<dbReference type="SMART" id="SM00345">
    <property type="entry name" value="HTH_GNTR"/>
    <property type="match status" value="1"/>
</dbReference>
<evidence type="ECO:0000313" key="8">
    <source>
        <dbReference type="Proteomes" id="UP000486760"/>
    </source>
</evidence>
<keyword evidence="7" id="KW-0032">Aminotransferase</keyword>
<dbReference type="InterPro" id="IPR036388">
    <property type="entry name" value="WH-like_DNA-bd_sf"/>
</dbReference>
<dbReference type="InterPro" id="IPR051446">
    <property type="entry name" value="HTH_trans_reg/aminotransferase"/>
</dbReference>
<comment type="caution">
    <text evidence="7">The sequence shown here is derived from an EMBL/GenBank/DDBJ whole genome shotgun (WGS) entry which is preliminary data.</text>
</comment>
<accession>A0A7V7KGA8</accession>
<dbReference type="Pfam" id="PF00155">
    <property type="entry name" value="Aminotran_1_2"/>
    <property type="match status" value="1"/>
</dbReference>
<dbReference type="InterPro" id="IPR004839">
    <property type="entry name" value="Aminotransferase_I/II_large"/>
</dbReference>
<dbReference type="GO" id="GO:0030170">
    <property type="term" value="F:pyridoxal phosphate binding"/>
    <property type="evidence" value="ECO:0007669"/>
    <property type="project" value="InterPro"/>
</dbReference>
<evidence type="ECO:0000256" key="5">
    <source>
        <dbReference type="ARBA" id="ARBA00023163"/>
    </source>
</evidence>
<dbReference type="SUPFAM" id="SSF46785">
    <property type="entry name" value="Winged helix' DNA-binding domain"/>
    <property type="match status" value="1"/>
</dbReference>
<dbReference type="Gene3D" id="3.40.640.10">
    <property type="entry name" value="Type I PLP-dependent aspartate aminotransferase-like (Major domain)"/>
    <property type="match status" value="1"/>
</dbReference>
<evidence type="ECO:0000313" key="7">
    <source>
        <dbReference type="EMBL" id="KAA0010105.1"/>
    </source>
</evidence>
<organism evidence="7 8">
    <name type="scientific">Billgrantia pellis</name>
    <dbReference type="NCBI Taxonomy" id="2606936"/>
    <lineage>
        <taxon>Bacteria</taxon>
        <taxon>Pseudomonadati</taxon>
        <taxon>Pseudomonadota</taxon>
        <taxon>Gammaproteobacteria</taxon>
        <taxon>Oceanospirillales</taxon>
        <taxon>Halomonadaceae</taxon>
        <taxon>Billgrantia</taxon>
    </lineage>
</organism>
<dbReference type="Gene3D" id="1.10.10.10">
    <property type="entry name" value="Winged helix-like DNA-binding domain superfamily/Winged helix DNA-binding domain"/>
    <property type="match status" value="1"/>
</dbReference>
<dbReference type="InterPro" id="IPR036390">
    <property type="entry name" value="WH_DNA-bd_sf"/>
</dbReference>
<dbReference type="Pfam" id="PF00392">
    <property type="entry name" value="GntR"/>
    <property type="match status" value="1"/>
</dbReference>
<dbReference type="PANTHER" id="PTHR46577">
    <property type="entry name" value="HTH-TYPE TRANSCRIPTIONAL REGULATORY PROTEIN GABR"/>
    <property type="match status" value="1"/>
</dbReference>
<evidence type="ECO:0000256" key="4">
    <source>
        <dbReference type="ARBA" id="ARBA00023125"/>
    </source>
</evidence>
<keyword evidence="5" id="KW-0804">Transcription</keyword>
<keyword evidence="2" id="KW-0663">Pyridoxal phosphate</keyword>
<dbReference type="Proteomes" id="UP000486760">
    <property type="component" value="Unassembled WGS sequence"/>
</dbReference>
<comment type="similarity">
    <text evidence="1">In the C-terminal section; belongs to the class-I pyridoxal-phosphate-dependent aminotransferase family.</text>
</comment>
<dbReference type="InterPro" id="IPR015421">
    <property type="entry name" value="PyrdxlP-dep_Trfase_major"/>
</dbReference>
<dbReference type="CDD" id="cd07377">
    <property type="entry name" value="WHTH_GntR"/>
    <property type="match status" value="1"/>
</dbReference>
<dbReference type="CDD" id="cd00609">
    <property type="entry name" value="AAT_like"/>
    <property type="match status" value="1"/>
</dbReference>
<dbReference type="InterPro" id="IPR015422">
    <property type="entry name" value="PyrdxlP-dep_Trfase_small"/>
</dbReference>
<feature type="domain" description="HTH gntR-type" evidence="6">
    <location>
        <begin position="11"/>
        <end position="79"/>
    </location>
</feature>
<dbReference type="SUPFAM" id="SSF53383">
    <property type="entry name" value="PLP-dependent transferases"/>
    <property type="match status" value="1"/>
</dbReference>
<dbReference type="GO" id="GO:0003700">
    <property type="term" value="F:DNA-binding transcription factor activity"/>
    <property type="evidence" value="ECO:0007669"/>
    <property type="project" value="InterPro"/>
</dbReference>
<name>A0A7V7KGA8_9GAMM</name>
<dbReference type="GO" id="GO:0003677">
    <property type="term" value="F:DNA binding"/>
    <property type="evidence" value="ECO:0007669"/>
    <property type="project" value="UniProtKB-KW"/>
</dbReference>
<keyword evidence="4" id="KW-0238">DNA-binding</keyword>
<evidence type="ECO:0000256" key="2">
    <source>
        <dbReference type="ARBA" id="ARBA00022898"/>
    </source>
</evidence>
<keyword evidence="8" id="KW-1185">Reference proteome</keyword>
<dbReference type="InterPro" id="IPR000524">
    <property type="entry name" value="Tscrpt_reg_HTH_GntR"/>
</dbReference>
<reference evidence="7 8" key="1">
    <citation type="submission" date="2019-08" db="EMBL/GenBank/DDBJ databases">
        <title>Bioinformatics analysis of the strain L3 and L5.</title>
        <authorList>
            <person name="Li X."/>
        </authorList>
    </citation>
    <scope>NUCLEOTIDE SEQUENCE [LARGE SCALE GENOMIC DNA]</scope>
    <source>
        <strain evidence="7 8">L5</strain>
    </source>
</reference>
<dbReference type="PRINTS" id="PR00035">
    <property type="entry name" value="HTHGNTR"/>
</dbReference>
<sequence length="471" mass="52013">MKLELDKHSNKPLVEQLVESLMGWIERNGGGGGSRLPSIRHLAAEHGISRNVVIEAYERLVAHGLVRSRPGSGFYVANTAPTALAKVKLAPGQWDDITNDMWRLFQADEDHLKLGCGWLPNPWREGDDLTYAIRQAVRQGRSGIFDYSTPLGPSDLRGLIQERVRLLGIEAYATQILMTSGGSHSLDLLVRFLLEPGDVVFVESPGYYNLIGLLRLQRIHVIGVPRLANGPDIDRMEALLAQHKPKLFFINSVFHNPTGAILAPAIAHRILQLAEAHDFQVVEDDIYADFQQEPSIRLAALDGLDRVIYLGSFSKSLSSSLRVGFLIAKQSLLKPLVDIKMLTSISSSRFAEQVVTTMLQNGSYRKLTERLRIKLSEQMAAAITMLKRAGWEVFVEPAGGMFVWARHPSADSSAQLVDQARRMGVTLSPGHLFLPEGGDTPWVRLNVAYMSDPRASSFICEPGGTLAHGTL</sequence>
<dbReference type="EMBL" id="VTPY01000008">
    <property type="protein sequence ID" value="KAA0010105.1"/>
    <property type="molecule type" value="Genomic_DNA"/>
</dbReference>
<protein>
    <submittedName>
        <fullName evidence="7">PLP-dependent aminotransferase family protein</fullName>
    </submittedName>
</protein>